<name>A0AAN9XZU4_9HEMI</name>
<feature type="compositionally biased region" description="Pro residues" evidence="1">
    <location>
        <begin position="105"/>
        <end position="117"/>
    </location>
</feature>
<dbReference type="Proteomes" id="UP001367676">
    <property type="component" value="Unassembled WGS sequence"/>
</dbReference>
<evidence type="ECO:0000313" key="2">
    <source>
        <dbReference type="EMBL" id="KAK7575490.1"/>
    </source>
</evidence>
<organism evidence="2 3">
    <name type="scientific">Parthenolecanium corni</name>
    <dbReference type="NCBI Taxonomy" id="536013"/>
    <lineage>
        <taxon>Eukaryota</taxon>
        <taxon>Metazoa</taxon>
        <taxon>Ecdysozoa</taxon>
        <taxon>Arthropoda</taxon>
        <taxon>Hexapoda</taxon>
        <taxon>Insecta</taxon>
        <taxon>Pterygota</taxon>
        <taxon>Neoptera</taxon>
        <taxon>Paraneoptera</taxon>
        <taxon>Hemiptera</taxon>
        <taxon>Sternorrhyncha</taxon>
        <taxon>Coccoidea</taxon>
        <taxon>Coccidae</taxon>
        <taxon>Parthenolecanium</taxon>
    </lineage>
</organism>
<protein>
    <submittedName>
        <fullName evidence="2">Uncharacterized protein</fullName>
    </submittedName>
</protein>
<sequence>MSVEATVVKEWSLVGWGVKRYNSSSSEIIFDDMRRNIITESPSACKMRARAKRAEGRISDVGHDLWNKISGADLQLAVDGTVGTNIYSYRIDRDLGKFTSTNRFIPPPPPSFNPPQPAKISSAAAASSEHSPVASRQSLVASRYFWHRIRRLPHSSIVIVVVVVVVVQFLQIDAITVRPNATVIPSANRFQFDSSDRCDPPSEDVHECGQKFSTASHLPRKATPRTEIKQLINGSSATPAARSIAGHRHPPLDCRLSRLENFTKLTIHGHAERSVGSQLSLSWRTFHFQVDSTENSSDPAKARREMTGGRNSKNENDYGNGNGNERKGARGSRSRPSGRSEARVQPSGKQNGATRRDERGSFPKIGYSSKLICAESATTHAESKKPGRATRRHPSNRPTVRNSASTAVDDHSLHSYAGGEAANRGPSHRRDVDVDVLAIATPLHSTPLHSSRRPAIYEIN</sequence>
<comment type="caution">
    <text evidence="2">The sequence shown here is derived from an EMBL/GenBank/DDBJ whole genome shotgun (WGS) entry which is preliminary data.</text>
</comment>
<dbReference type="AlphaFoldDB" id="A0AAN9XZU4"/>
<feature type="region of interest" description="Disordered" evidence="1">
    <location>
        <begin position="104"/>
        <end position="129"/>
    </location>
</feature>
<feature type="compositionally biased region" description="Low complexity" evidence="1">
    <location>
        <begin position="118"/>
        <end position="129"/>
    </location>
</feature>
<feature type="compositionally biased region" description="Basic residues" evidence="1">
    <location>
        <begin position="386"/>
        <end position="395"/>
    </location>
</feature>
<evidence type="ECO:0000256" key="1">
    <source>
        <dbReference type="SAM" id="MobiDB-lite"/>
    </source>
</evidence>
<keyword evidence="3" id="KW-1185">Reference proteome</keyword>
<feature type="compositionally biased region" description="Polar residues" evidence="1">
    <location>
        <begin position="396"/>
        <end position="406"/>
    </location>
</feature>
<proteinExistence type="predicted"/>
<gene>
    <name evidence="2" type="ORF">V9T40_011776</name>
</gene>
<feature type="compositionally biased region" description="Basic and acidic residues" evidence="1">
    <location>
        <begin position="300"/>
        <end position="316"/>
    </location>
</feature>
<feature type="region of interest" description="Disordered" evidence="1">
    <location>
        <begin position="290"/>
        <end position="411"/>
    </location>
</feature>
<reference evidence="2 3" key="1">
    <citation type="submission" date="2024-03" db="EMBL/GenBank/DDBJ databases">
        <title>Adaptation during the transition from Ophiocordyceps entomopathogen to insect associate is accompanied by gene loss and intensified selection.</title>
        <authorList>
            <person name="Ward C.M."/>
            <person name="Onetto C.A."/>
            <person name="Borneman A.R."/>
        </authorList>
    </citation>
    <scope>NUCLEOTIDE SEQUENCE [LARGE SCALE GENOMIC DNA]</scope>
    <source>
        <strain evidence="2">AWRI1</strain>
        <tissue evidence="2">Single Adult Female</tissue>
    </source>
</reference>
<evidence type="ECO:0000313" key="3">
    <source>
        <dbReference type="Proteomes" id="UP001367676"/>
    </source>
</evidence>
<accession>A0AAN9XZU4</accession>
<dbReference type="EMBL" id="JBBCAQ010000036">
    <property type="protein sequence ID" value="KAK7575490.1"/>
    <property type="molecule type" value="Genomic_DNA"/>
</dbReference>